<gene>
    <name evidence="2" type="ORF">SAMN04487943_102266</name>
</gene>
<feature type="transmembrane region" description="Helical" evidence="1">
    <location>
        <begin position="202"/>
        <end position="221"/>
    </location>
</feature>
<feature type="transmembrane region" description="Helical" evidence="1">
    <location>
        <begin position="381"/>
        <end position="400"/>
    </location>
</feature>
<keyword evidence="1" id="KW-0812">Transmembrane</keyword>
<dbReference type="EMBL" id="FOTR01000002">
    <property type="protein sequence ID" value="SFL57088.1"/>
    <property type="molecule type" value="Genomic_DNA"/>
</dbReference>
<feature type="transmembrane region" description="Helical" evidence="1">
    <location>
        <begin position="164"/>
        <end position="190"/>
    </location>
</feature>
<proteinExistence type="predicted"/>
<feature type="transmembrane region" description="Helical" evidence="1">
    <location>
        <begin position="343"/>
        <end position="361"/>
    </location>
</feature>
<organism evidence="2 3">
    <name type="scientific">Gracilibacillus orientalis</name>
    <dbReference type="NCBI Taxonomy" id="334253"/>
    <lineage>
        <taxon>Bacteria</taxon>
        <taxon>Bacillati</taxon>
        <taxon>Bacillota</taxon>
        <taxon>Bacilli</taxon>
        <taxon>Bacillales</taxon>
        <taxon>Bacillaceae</taxon>
        <taxon>Gracilibacillus</taxon>
    </lineage>
</organism>
<keyword evidence="1" id="KW-0472">Membrane</keyword>
<dbReference type="AlphaFoldDB" id="A0A1I4IRV3"/>
<protein>
    <recommendedName>
        <fullName evidence="4">ABC-2 type transport system permease protein</fullName>
    </recommendedName>
</protein>
<feature type="transmembrane region" description="Helical" evidence="1">
    <location>
        <begin position="134"/>
        <end position="158"/>
    </location>
</feature>
<feature type="transmembrane region" description="Helical" evidence="1">
    <location>
        <begin position="451"/>
        <end position="473"/>
    </location>
</feature>
<evidence type="ECO:0008006" key="4">
    <source>
        <dbReference type="Google" id="ProtNLM"/>
    </source>
</evidence>
<evidence type="ECO:0000313" key="2">
    <source>
        <dbReference type="EMBL" id="SFL57088.1"/>
    </source>
</evidence>
<dbReference type="STRING" id="334253.SAMN04487943_102266"/>
<name>A0A1I4IRV3_9BACI</name>
<reference evidence="3" key="1">
    <citation type="submission" date="2016-10" db="EMBL/GenBank/DDBJ databases">
        <authorList>
            <person name="Varghese N."/>
            <person name="Submissions S."/>
        </authorList>
    </citation>
    <scope>NUCLEOTIDE SEQUENCE [LARGE SCALE GENOMIC DNA]</scope>
    <source>
        <strain evidence="3">CGMCC 1.4250</strain>
    </source>
</reference>
<feature type="transmembrane region" description="Helical" evidence="1">
    <location>
        <begin position="60"/>
        <end position="79"/>
    </location>
</feature>
<feature type="transmembrane region" description="Helical" evidence="1">
    <location>
        <begin position="494"/>
        <end position="510"/>
    </location>
</feature>
<feature type="transmembrane region" description="Helical" evidence="1">
    <location>
        <begin position="516"/>
        <end position="533"/>
    </location>
</feature>
<keyword evidence="1" id="KW-1133">Transmembrane helix</keyword>
<dbReference type="Proteomes" id="UP000198565">
    <property type="component" value="Unassembled WGS sequence"/>
</dbReference>
<feature type="transmembrane region" description="Helical" evidence="1">
    <location>
        <begin position="264"/>
        <end position="283"/>
    </location>
</feature>
<feature type="transmembrane region" description="Helical" evidence="1">
    <location>
        <begin position="85"/>
        <end position="113"/>
    </location>
</feature>
<evidence type="ECO:0000256" key="1">
    <source>
        <dbReference type="SAM" id="Phobius"/>
    </source>
</evidence>
<accession>A0A1I4IRV3</accession>
<feature type="transmembrane region" description="Helical" evidence="1">
    <location>
        <begin position="421"/>
        <end position="445"/>
    </location>
</feature>
<keyword evidence="3" id="KW-1185">Reference proteome</keyword>
<sequence>MIPMDDFKSLKILDKLQPLFQKAHVDYPMMREILQLKLMMDTRRVPTIFNESKSNSGNQFLKSLGIYVLMGLILIAFLFGDHYIFQMSIIFAIVMFIIMTSTISDFSSVLLDVRDKMILSTKPVDSKTINTAKVVHITIYLSQLTIAFTAIPMIIGLFNHGIVFFLLSLIALLFVNLLILIMTAVVYILILRFFDGEKLKDIINYIQILLSISMIVGYQIVIRSFEFVDLNINYTFEGWHVFMPPVWYGAIYEIALNGVTDPSYIILAILGVIVPFIAILLYVKLIPSFERNLEKLLSNNGKHKQAKEWWNRFWSKVLVWNQEERVFFEFTTRMIKNERDYKLKVYPSIGMALVFPFLFIINDLTNSSLDEIRSSGLYFSMYFSLLMIPAGVQMLQFSTNQKAAWIYRATPIKNENVCHRAVLKAFFVRLFIPVYLIVSVCFLLIFTERVWSFLIALILVATMYGRICYYVFFKKVMPFSESYKIGQSKQSGQVIALIAVTIGFGLIHYATTLTEIGPYIFIGVLLIINTFLWRK</sequence>
<evidence type="ECO:0000313" key="3">
    <source>
        <dbReference type="Proteomes" id="UP000198565"/>
    </source>
</evidence>